<reference evidence="1 2" key="1">
    <citation type="submission" date="2020-08" db="EMBL/GenBank/DDBJ databases">
        <title>Genomic Encyclopedia of Type Strains, Phase IV (KMG-IV): sequencing the most valuable type-strain genomes for metagenomic binning, comparative biology and taxonomic classification.</title>
        <authorList>
            <person name="Goeker M."/>
        </authorList>
    </citation>
    <scope>NUCLEOTIDE SEQUENCE [LARGE SCALE GENOMIC DNA]</scope>
    <source>
        <strain evidence="1 2">DSM 14590</strain>
    </source>
</reference>
<organism evidence="1 2">
    <name type="scientific">Parageobacillus toebii NBRC 107807</name>
    <dbReference type="NCBI Taxonomy" id="1223503"/>
    <lineage>
        <taxon>Bacteria</taxon>
        <taxon>Bacillati</taxon>
        <taxon>Bacillota</taxon>
        <taxon>Bacilli</taxon>
        <taxon>Bacillales</taxon>
        <taxon>Anoxybacillaceae</taxon>
        <taxon>Parageobacillus</taxon>
    </lineage>
</organism>
<dbReference type="EMBL" id="JACICZ010000011">
    <property type="protein sequence ID" value="MBB3869819.1"/>
    <property type="molecule type" value="Genomic_DNA"/>
</dbReference>
<dbReference type="Proteomes" id="UP000613002">
    <property type="component" value="Unassembled WGS sequence"/>
</dbReference>
<evidence type="ECO:0000313" key="1">
    <source>
        <dbReference type="EMBL" id="MBB3869819.1"/>
    </source>
</evidence>
<keyword evidence="2" id="KW-1185">Reference proteome</keyword>
<accession>A0AA89SSV8</accession>
<gene>
    <name evidence="1" type="ORF">HNR78_002716</name>
</gene>
<comment type="caution">
    <text evidence="1">The sequence shown here is derived from an EMBL/GenBank/DDBJ whole genome shotgun (WGS) entry which is preliminary data.</text>
</comment>
<name>A0AA89SSV8_9BACL</name>
<proteinExistence type="predicted"/>
<evidence type="ECO:0000313" key="2">
    <source>
        <dbReference type="Proteomes" id="UP000613002"/>
    </source>
</evidence>
<dbReference type="RefSeq" id="WP_244319560.1">
    <property type="nucleotide sequence ID" value="NZ_CP049703.1"/>
</dbReference>
<sequence>MFRISMKNINYGDYVTAYSLLGSSWKSKISYEKFRNGYLDTLSVTVDDMNARQQGDTVSVTAVITAEERKNDGISYAKYKLNYEIGYENDELKILTGKGEEIK</sequence>
<dbReference type="AlphaFoldDB" id="A0AA89SSV8"/>
<protein>
    <submittedName>
        <fullName evidence="1">Uncharacterized protein</fullName>
    </submittedName>
</protein>